<evidence type="ECO:0000313" key="4">
    <source>
        <dbReference type="Proteomes" id="UP001107558"/>
    </source>
</evidence>
<dbReference type="GO" id="GO:0003341">
    <property type="term" value="P:cilium movement"/>
    <property type="evidence" value="ECO:0007669"/>
    <property type="project" value="InterPro"/>
</dbReference>
<feature type="coiled-coil region" evidence="1">
    <location>
        <begin position="358"/>
        <end position="445"/>
    </location>
</feature>
<comment type="caution">
    <text evidence="3">The sequence shown here is derived from an EMBL/GenBank/DDBJ whole genome shotgun (WGS) entry which is preliminary data.</text>
</comment>
<name>A0A9J6CIC0_POLVA</name>
<dbReference type="GO" id="GO:0035253">
    <property type="term" value="C:ciliary rootlet"/>
    <property type="evidence" value="ECO:0007669"/>
    <property type="project" value="TreeGrafter"/>
</dbReference>
<gene>
    <name evidence="3" type="ORF">PVAND_010915</name>
</gene>
<feature type="coiled-coil region" evidence="1">
    <location>
        <begin position="6"/>
        <end position="65"/>
    </location>
</feature>
<dbReference type="GO" id="GO:0036158">
    <property type="term" value="P:outer dynein arm assembly"/>
    <property type="evidence" value="ECO:0007669"/>
    <property type="project" value="InterPro"/>
</dbReference>
<proteinExistence type="predicted"/>
<reference evidence="3" key="1">
    <citation type="submission" date="2021-03" db="EMBL/GenBank/DDBJ databases">
        <title>Chromosome level genome of the anhydrobiotic midge Polypedilum vanderplanki.</title>
        <authorList>
            <person name="Yoshida Y."/>
            <person name="Kikawada T."/>
            <person name="Gusev O."/>
        </authorList>
    </citation>
    <scope>NUCLEOTIDE SEQUENCE</scope>
    <source>
        <strain evidence="3">NIAS01</strain>
        <tissue evidence="3">Whole body or cell culture</tissue>
    </source>
</reference>
<feature type="region of interest" description="Disordered" evidence="2">
    <location>
        <begin position="572"/>
        <end position="593"/>
    </location>
</feature>
<dbReference type="GO" id="GO:0036064">
    <property type="term" value="C:ciliary basal body"/>
    <property type="evidence" value="ECO:0007669"/>
    <property type="project" value="TreeGrafter"/>
</dbReference>
<dbReference type="OrthoDB" id="10255247at2759"/>
<accession>A0A9J6CIC0</accession>
<evidence type="ECO:0000313" key="3">
    <source>
        <dbReference type="EMBL" id="KAG5681483.1"/>
    </source>
</evidence>
<dbReference type="EMBL" id="JADBJN010000001">
    <property type="protein sequence ID" value="KAG5681483.1"/>
    <property type="molecule type" value="Genomic_DNA"/>
</dbReference>
<dbReference type="Proteomes" id="UP001107558">
    <property type="component" value="Chromosome 1"/>
</dbReference>
<keyword evidence="4" id="KW-1185">Reference proteome</keyword>
<sequence>MENAPVKTNEANLEELNKKIVEIKRKIVLSEGQKKANVEEWGVDKKQLTEKINELKKEIKSLTAKLKYLYNPSKKNQKLVQQDSSIQQRKRIPLPKGAKNADEGIHILDLQIIDLKKQNDLFHAKIQKKQENLDKLSAEYQKLHTYKKEKTSLIQSERPPETQEEDQNRKLITRLENEIHKMEVQWNEAEHIRKKYRLIKNSLMTDAERFESTLQKMEAAISEQQQEIDKLQSIYQEALEMRDSTKSVLTKQEQMTVASNKTRLRQADEFRRQVEERKAELERLERKIFSTGSKFVHQESGASSGRMDDEDTLIRDSKAQMEANLKKLMGITSVTVSHELIDRFLAQREASARLTYLRNVTEHEKKRLESQREQLSLQLDVFKFSDNRESEVNQEELERVKKDIEEQKKRKAELEIEAERTMVVLQTIKEALVEMLLKLQELDEITAEIQSRRKLTKPANIVAPLPDLLISSNITTEQIVKILEEKVKVGLIAAGILTEGVDTSMSEEVVEELLKPPELVQKSVDDDGSEVTGEKIIRSPSVMSFGIEEKPAAYPQVYSSLIAGRSTGLVSSASPGAGMGAGSEEEADVPSRSFLKRQANLILDAKSRRKFRQQQGQTTRRK</sequence>
<dbReference type="AlphaFoldDB" id="A0A9J6CIC0"/>
<feature type="coiled-coil region" evidence="1">
    <location>
        <begin position="119"/>
        <end position="287"/>
    </location>
</feature>
<evidence type="ECO:0000256" key="2">
    <source>
        <dbReference type="SAM" id="MobiDB-lite"/>
    </source>
</evidence>
<dbReference type="PANTHER" id="PTHR46518:SF1">
    <property type="entry name" value="OUTER DYNEIN ARM-DOCKING COMPLEX SUBUNIT 3"/>
    <property type="match status" value="1"/>
</dbReference>
<protein>
    <submittedName>
        <fullName evidence="3">Uncharacterized protein</fullName>
    </submittedName>
</protein>
<dbReference type="PANTHER" id="PTHR46518">
    <property type="entry name" value="COILED-COIL DOMAIN-CONTAINING PROTEIN 151"/>
    <property type="match status" value="1"/>
</dbReference>
<keyword evidence="1" id="KW-0175">Coiled coil</keyword>
<organism evidence="3 4">
    <name type="scientific">Polypedilum vanderplanki</name>
    <name type="common">Sleeping chironomid midge</name>
    <dbReference type="NCBI Taxonomy" id="319348"/>
    <lineage>
        <taxon>Eukaryota</taxon>
        <taxon>Metazoa</taxon>
        <taxon>Ecdysozoa</taxon>
        <taxon>Arthropoda</taxon>
        <taxon>Hexapoda</taxon>
        <taxon>Insecta</taxon>
        <taxon>Pterygota</taxon>
        <taxon>Neoptera</taxon>
        <taxon>Endopterygota</taxon>
        <taxon>Diptera</taxon>
        <taxon>Nematocera</taxon>
        <taxon>Chironomoidea</taxon>
        <taxon>Chironomidae</taxon>
        <taxon>Chironominae</taxon>
        <taxon>Polypedilum</taxon>
        <taxon>Polypedilum</taxon>
    </lineage>
</organism>
<evidence type="ECO:0000256" key="1">
    <source>
        <dbReference type="SAM" id="Coils"/>
    </source>
</evidence>
<dbReference type="GO" id="GO:0097542">
    <property type="term" value="C:ciliary tip"/>
    <property type="evidence" value="ECO:0007669"/>
    <property type="project" value="TreeGrafter"/>
</dbReference>
<dbReference type="InterPro" id="IPR033192">
    <property type="entry name" value="ODAD3"/>
</dbReference>